<sequence>MEKELVLQEIKNEGLFNDIARNIIIKEMENLKIWFEFWKIHGTDNWNYTSLMGDDKLCVLQNFNLTKLFDSEHAALIKSLWNGFAELYDLLGGKKTDSQYFHLKAKV</sequence>
<name>A0A8H3LDC7_9GLOM</name>
<reference evidence="1" key="1">
    <citation type="submission" date="2019-10" db="EMBL/GenBank/DDBJ databases">
        <title>Conservation and host-specific expression of non-tandemly repeated heterogenous ribosome RNA gene in arbuscular mycorrhizal fungi.</title>
        <authorList>
            <person name="Maeda T."/>
            <person name="Kobayashi Y."/>
            <person name="Nakagawa T."/>
            <person name="Ezawa T."/>
            <person name="Yamaguchi K."/>
            <person name="Bino T."/>
            <person name="Nishimoto Y."/>
            <person name="Shigenobu S."/>
            <person name="Kawaguchi M."/>
        </authorList>
    </citation>
    <scope>NUCLEOTIDE SEQUENCE</scope>
    <source>
        <strain evidence="1">HR1</strain>
    </source>
</reference>
<dbReference type="AlphaFoldDB" id="A0A8H3LDC7"/>
<comment type="caution">
    <text evidence="1">The sequence shown here is derived from an EMBL/GenBank/DDBJ whole genome shotgun (WGS) entry which is preliminary data.</text>
</comment>
<organism evidence="1 2">
    <name type="scientific">Rhizophagus clarus</name>
    <dbReference type="NCBI Taxonomy" id="94130"/>
    <lineage>
        <taxon>Eukaryota</taxon>
        <taxon>Fungi</taxon>
        <taxon>Fungi incertae sedis</taxon>
        <taxon>Mucoromycota</taxon>
        <taxon>Glomeromycotina</taxon>
        <taxon>Glomeromycetes</taxon>
        <taxon>Glomerales</taxon>
        <taxon>Glomeraceae</taxon>
        <taxon>Rhizophagus</taxon>
    </lineage>
</organism>
<evidence type="ECO:0000313" key="1">
    <source>
        <dbReference type="EMBL" id="GES84295.1"/>
    </source>
</evidence>
<proteinExistence type="predicted"/>
<dbReference type="Proteomes" id="UP000615446">
    <property type="component" value="Unassembled WGS sequence"/>
</dbReference>
<evidence type="ECO:0000313" key="2">
    <source>
        <dbReference type="Proteomes" id="UP000615446"/>
    </source>
</evidence>
<accession>A0A8H3LDC7</accession>
<gene>
    <name evidence="1" type="ORF">RCL2_001141900</name>
</gene>
<dbReference type="EMBL" id="BLAL01000079">
    <property type="protein sequence ID" value="GES84295.1"/>
    <property type="molecule type" value="Genomic_DNA"/>
</dbReference>
<protein>
    <submittedName>
        <fullName evidence="1">Uncharacterized protein</fullName>
    </submittedName>
</protein>
<dbReference type="OrthoDB" id="2375375at2759"/>